<dbReference type="Pfam" id="PF00149">
    <property type="entry name" value="Metallophos"/>
    <property type="match status" value="1"/>
</dbReference>
<dbReference type="InterPro" id="IPR050126">
    <property type="entry name" value="Ap4A_hydrolase"/>
</dbReference>
<dbReference type="Gene3D" id="3.60.21.10">
    <property type="match status" value="1"/>
</dbReference>
<evidence type="ECO:0000313" key="2">
    <source>
        <dbReference type="EMBL" id="NLR81563.1"/>
    </source>
</evidence>
<accession>A0A847SNZ0</accession>
<feature type="domain" description="Calcineurin-like phosphoesterase" evidence="1">
    <location>
        <begin position="5"/>
        <end position="139"/>
    </location>
</feature>
<dbReference type="GO" id="GO:0005737">
    <property type="term" value="C:cytoplasm"/>
    <property type="evidence" value="ECO:0007669"/>
    <property type="project" value="TreeGrafter"/>
</dbReference>
<dbReference type="GO" id="GO:0110154">
    <property type="term" value="P:RNA decapping"/>
    <property type="evidence" value="ECO:0007669"/>
    <property type="project" value="TreeGrafter"/>
</dbReference>
<dbReference type="CDD" id="cd00144">
    <property type="entry name" value="MPP_PPP_family"/>
    <property type="match status" value="1"/>
</dbReference>
<organism evidence="2 3">
    <name type="scientific">Chitinophaga eiseniae</name>
    <dbReference type="NCBI Taxonomy" id="634771"/>
    <lineage>
        <taxon>Bacteria</taxon>
        <taxon>Pseudomonadati</taxon>
        <taxon>Bacteroidota</taxon>
        <taxon>Chitinophagia</taxon>
        <taxon>Chitinophagales</taxon>
        <taxon>Chitinophagaceae</taxon>
        <taxon>Chitinophaga</taxon>
    </lineage>
</organism>
<dbReference type="PANTHER" id="PTHR42850">
    <property type="entry name" value="METALLOPHOSPHOESTERASE"/>
    <property type="match status" value="1"/>
</dbReference>
<dbReference type="EMBL" id="JABAHZ010000006">
    <property type="protein sequence ID" value="NLR81563.1"/>
    <property type="molecule type" value="Genomic_DNA"/>
</dbReference>
<dbReference type="GO" id="GO:0008803">
    <property type="term" value="F:bis(5'-nucleosyl)-tetraphosphatase (symmetrical) activity"/>
    <property type="evidence" value="ECO:0007669"/>
    <property type="project" value="TreeGrafter"/>
</dbReference>
<dbReference type="AlphaFoldDB" id="A0A847SNZ0"/>
<dbReference type="InterPro" id="IPR029052">
    <property type="entry name" value="Metallo-depent_PP-like"/>
</dbReference>
<comment type="caution">
    <text evidence="2">The sequence shown here is derived from an EMBL/GenBank/DDBJ whole genome shotgun (WGS) entry which is preliminary data.</text>
</comment>
<dbReference type="InterPro" id="IPR006186">
    <property type="entry name" value="Ser/Thr-sp_prot-phosphatase"/>
</dbReference>
<gene>
    <name evidence="2" type="ORF">HGH91_23245</name>
</gene>
<dbReference type="PRINTS" id="PR00114">
    <property type="entry name" value="STPHPHTASE"/>
</dbReference>
<evidence type="ECO:0000259" key="1">
    <source>
        <dbReference type="Pfam" id="PF00149"/>
    </source>
</evidence>
<dbReference type="SUPFAM" id="SSF56300">
    <property type="entry name" value="Metallo-dependent phosphatases"/>
    <property type="match status" value="1"/>
</dbReference>
<dbReference type="RefSeq" id="WP_168741190.1">
    <property type="nucleotide sequence ID" value="NZ_JABAHZ010000006.1"/>
</dbReference>
<dbReference type="InterPro" id="IPR004843">
    <property type="entry name" value="Calcineurin-like_PHP"/>
</dbReference>
<keyword evidence="3" id="KW-1185">Reference proteome</keyword>
<evidence type="ECO:0000313" key="3">
    <source>
        <dbReference type="Proteomes" id="UP000552864"/>
    </source>
</evidence>
<dbReference type="PANTHER" id="PTHR42850:SF4">
    <property type="entry name" value="ZINC-DEPENDENT ENDOPOLYPHOSPHATASE"/>
    <property type="match status" value="1"/>
</dbReference>
<proteinExistence type="predicted"/>
<reference evidence="2 3" key="1">
    <citation type="submission" date="2020-04" db="EMBL/GenBank/DDBJ databases">
        <authorList>
            <person name="Yin C."/>
        </authorList>
    </citation>
    <scope>NUCLEOTIDE SEQUENCE [LARGE SCALE GENOMIC DNA]</scope>
    <source>
        <strain evidence="2 3">Ak56</strain>
    </source>
</reference>
<name>A0A847SNZ0_9BACT</name>
<dbReference type="Proteomes" id="UP000552864">
    <property type="component" value="Unassembled WGS sequence"/>
</dbReference>
<dbReference type="GO" id="GO:0016791">
    <property type="term" value="F:phosphatase activity"/>
    <property type="evidence" value="ECO:0007669"/>
    <property type="project" value="TreeGrafter"/>
</dbReference>
<sequence>MSATYVIGDIHGALKALKQLIARIAPKEADTLIFLGDYVDGWSESAGVLEYLMELELTYRCIFIKGNHDAWCESWLKGVMPEASWIRNGGAATIASYEKLSPSQLQRHTAFFNDMRLFYIDTQKRLFVHAGFTSTHGPEFERFAPMLYWDRSLWELALALDPQMPRDARFYPKRLLLFQEIYIGHTPSVNYGEVLPMIACNVHNVDTGAAFMGKISAMNIDTKEVWQSDTVQSFYPDEKGRNA</sequence>
<protein>
    <submittedName>
        <fullName evidence="2">Serine/threonine protein phosphatase</fullName>
    </submittedName>
</protein>